<proteinExistence type="predicted"/>
<evidence type="ECO:0000313" key="1">
    <source>
        <dbReference type="EMBL" id="QYA18712.1"/>
    </source>
</evidence>
<reference evidence="1" key="1">
    <citation type="submission" date="2021-06" db="EMBL/GenBank/DDBJ databases">
        <authorList>
            <person name="Rolland C."/>
        </authorList>
    </citation>
    <scope>NUCLEOTIDE SEQUENCE</scope>
    <source>
        <strain evidence="1">347.936635</strain>
    </source>
</reference>
<name>A0A8F8PND1_9VIRU</name>
<sequence length="103" mass="11435">MSFNPTTKQITLRIVDDKSSTCYFCESDVKLCGTCLQPYRVTETPDDSPGCREHECTSCCGNVMHSAFTSGFVSKSPMPFDVCKSCFYRVFSPTITQPCDCGK</sequence>
<dbReference type="EMBL" id="MZ420154">
    <property type="protein sequence ID" value="QYA18712.1"/>
    <property type="molecule type" value="Genomic_DNA"/>
</dbReference>
<gene>
    <name evidence="1" type="ORF">KOM_12_444</name>
</gene>
<protein>
    <submittedName>
        <fullName evidence="1">Uncharacterized protein</fullName>
    </submittedName>
</protein>
<organism evidence="1">
    <name type="scientific">Clandestinovirus</name>
    <dbReference type="NCBI Taxonomy" id="2831644"/>
    <lineage>
        <taxon>Viruses</taxon>
    </lineage>
</organism>
<accession>A0A8F8PND1</accession>